<reference evidence="1" key="1">
    <citation type="submission" date="2020-03" db="EMBL/GenBank/DDBJ databases">
        <authorList>
            <person name="Weist P."/>
        </authorList>
    </citation>
    <scope>NUCLEOTIDE SEQUENCE</scope>
</reference>
<dbReference type="Proteomes" id="UP001153269">
    <property type="component" value="Unassembled WGS sequence"/>
</dbReference>
<name>A0A9N7ZF01_PLEPL</name>
<gene>
    <name evidence="1" type="ORF">PLEPLA_LOCUS48735</name>
</gene>
<proteinExistence type="predicted"/>
<accession>A0A9N7ZF01</accession>
<sequence>MLACLSHGATGGDISKCPYYAAKMSSSRQWACLIPPRLFPLVENPSWLPTSTTRCAHEKTESLSVKLTENKSLFYRDMVVRHKADSRDLCGE</sequence>
<evidence type="ECO:0000313" key="1">
    <source>
        <dbReference type="EMBL" id="CAB1460862.1"/>
    </source>
</evidence>
<evidence type="ECO:0000313" key="2">
    <source>
        <dbReference type="Proteomes" id="UP001153269"/>
    </source>
</evidence>
<keyword evidence="2" id="KW-1185">Reference proteome</keyword>
<protein>
    <submittedName>
        <fullName evidence="1">Uncharacterized protein</fullName>
    </submittedName>
</protein>
<dbReference type="AlphaFoldDB" id="A0A9N7ZF01"/>
<comment type="caution">
    <text evidence="1">The sequence shown here is derived from an EMBL/GenBank/DDBJ whole genome shotgun (WGS) entry which is preliminary data.</text>
</comment>
<dbReference type="EMBL" id="CADEAL010004497">
    <property type="protein sequence ID" value="CAB1460862.1"/>
    <property type="molecule type" value="Genomic_DNA"/>
</dbReference>
<organism evidence="1 2">
    <name type="scientific">Pleuronectes platessa</name>
    <name type="common">European plaice</name>
    <dbReference type="NCBI Taxonomy" id="8262"/>
    <lineage>
        <taxon>Eukaryota</taxon>
        <taxon>Metazoa</taxon>
        <taxon>Chordata</taxon>
        <taxon>Craniata</taxon>
        <taxon>Vertebrata</taxon>
        <taxon>Euteleostomi</taxon>
        <taxon>Actinopterygii</taxon>
        <taxon>Neopterygii</taxon>
        <taxon>Teleostei</taxon>
        <taxon>Neoteleostei</taxon>
        <taxon>Acanthomorphata</taxon>
        <taxon>Carangaria</taxon>
        <taxon>Pleuronectiformes</taxon>
        <taxon>Pleuronectoidei</taxon>
        <taxon>Pleuronectidae</taxon>
        <taxon>Pleuronectes</taxon>
    </lineage>
</organism>